<dbReference type="PROSITE" id="PS51767">
    <property type="entry name" value="PEPTIDASE_A1"/>
    <property type="match status" value="1"/>
</dbReference>
<name>A0AA43QZG1_9LECA</name>
<dbReference type="EMBL" id="JAPUFD010000023">
    <property type="protein sequence ID" value="MDI1493100.1"/>
    <property type="molecule type" value="Genomic_DNA"/>
</dbReference>
<dbReference type="AlphaFoldDB" id="A0AA43QZG1"/>
<evidence type="ECO:0000313" key="4">
    <source>
        <dbReference type="EMBL" id="MDI1493100.1"/>
    </source>
</evidence>
<gene>
    <name evidence="4" type="ORF">OHK93_004887</name>
</gene>
<feature type="domain" description="Peptidase A1" evidence="3">
    <location>
        <begin position="28"/>
        <end position="406"/>
    </location>
</feature>
<dbReference type="Gene3D" id="2.40.70.10">
    <property type="entry name" value="Acid Proteases"/>
    <property type="match status" value="1"/>
</dbReference>
<dbReference type="InterPro" id="IPR021109">
    <property type="entry name" value="Peptidase_aspartic_dom_sf"/>
</dbReference>
<evidence type="ECO:0000256" key="1">
    <source>
        <dbReference type="SAM" id="MobiDB-lite"/>
    </source>
</evidence>
<keyword evidence="2" id="KW-0812">Transmembrane</keyword>
<sequence length="586" mass="62162">MSTGAPDPTPRVVQWNKDVAFGPDGPWHAVTVGVGTDAAGNPLSQVNLLPGAMGESIVFNTGYCSESGSSCPAQKAGFWDVKNSRTAIENVRTNPATVWQWGSSYAINQSGASLESVDQVSINTSQGLVAVNNTILASTSADNVHSPDGSTWSQTIGSLSLGIHGGTLEFPNITGNTIPGYLASQNEILSNSVALHYGSANLGIEGSLVYGGYDQSRVIGDVGVFQLSQPGDIPTPNLVDVQIGVESGDSPFANGTSKFIGLLEVNKSKPDGQPTVINALLSYYFASNKTCDNIAKQLPVTFQPNLGLYTWNTGDPMFRSIVQSPSYLAFVFASGYPVSSGNLTIKVPFSLLNLTLEPPIVSAPLQYFPCQPFTASDGSGRNFLGRAFLQAAFFAIDWNQSTYYMAQAPGPSPDAPNIQPLGPNSMTLQSNPASKFVDSWSKTWTPLKNQQSASNTPQAQPSDTSSDNGGGGSVLSKGAIAGISTGAAMGAIALAAAAWLLWRRRRKDRKTRAEQENDRRTLKPHGLNSLHEKEGGMPLPNEVIGDQRYVHEAPADTPRLEVEGDAPCVADKDTFTLPASMRQEMP</sequence>
<organism evidence="4 5">
    <name type="scientific">Ramalina farinacea</name>
    <dbReference type="NCBI Taxonomy" id="258253"/>
    <lineage>
        <taxon>Eukaryota</taxon>
        <taxon>Fungi</taxon>
        <taxon>Dikarya</taxon>
        <taxon>Ascomycota</taxon>
        <taxon>Pezizomycotina</taxon>
        <taxon>Lecanoromycetes</taxon>
        <taxon>OSLEUM clade</taxon>
        <taxon>Lecanoromycetidae</taxon>
        <taxon>Lecanorales</taxon>
        <taxon>Lecanorineae</taxon>
        <taxon>Ramalinaceae</taxon>
        <taxon>Ramalina</taxon>
    </lineage>
</organism>
<protein>
    <recommendedName>
        <fullName evidence="3">Peptidase A1 domain-containing protein</fullName>
    </recommendedName>
</protein>
<evidence type="ECO:0000313" key="5">
    <source>
        <dbReference type="Proteomes" id="UP001161017"/>
    </source>
</evidence>
<feature type="transmembrane region" description="Helical" evidence="2">
    <location>
        <begin position="479"/>
        <end position="502"/>
    </location>
</feature>
<keyword evidence="5" id="KW-1185">Reference proteome</keyword>
<feature type="region of interest" description="Disordered" evidence="1">
    <location>
        <begin position="447"/>
        <end position="471"/>
    </location>
</feature>
<comment type="caution">
    <text evidence="4">The sequence shown here is derived from an EMBL/GenBank/DDBJ whole genome shotgun (WGS) entry which is preliminary data.</text>
</comment>
<keyword evidence="2" id="KW-1133">Transmembrane helix</keyword>
<evidence type="ECO:0000259" key="3">
    <source>
        <dbReference type="PROSITE" id="PS51767"/>
    </source>
</evidence>
<feature type="compositionally biased region" description="Polar residues" evidence="1">
    <location>
        <begin position="447"/>
        <end position="461"/>
    </location>
</feature>
<dbReference type="SUPFAM" id="SSF50630">
    <property type="entry name" value="Acid proteases"/>
    <property type="match status" value="1"/>
</dbReference>
<reference evidence="4" key="1">
    <citation type="journal article" date="2023" name="Genome Biol. Evol.">
        <title>First Whole Genome Sequence and Flow Cytometry Genome Size Data for the Lichen-Forming Fungus Ramalina farinacea (Ascomycota).</title>
        <authorList>
            <person name="Llewellyn T."/>
            <person name="Mian S."/>
            <person name="Hill R."/>
            <person name="Leitch I.J."/>
            <person name="Gaya E."/>
        </authorList>
    </citation>
    <scope>NUCLEOTIDE SEQUENCE</scope>
    <source>
        <strain evidence="4">LIQ254RAFAR</strain>
    </source>
</reference>
<feature type="region of interest" description="Disordered" evidence="1">
    <location>
        <begin position="508"/>
        <end position="539"/>
    </location>
</feature>
<dbReference type="InterPro" id="IPR033121">
    <property type="entry name" value="PEPTIDASE_A1"/>
</dbReference>
<accession>A0AA43QZG1</accession>
<evidence type="ECO:0000256" key="2">
    <source>
        <dbReference type="SAM" id="Phobius"/>
    </source>
</evidence>
<proteinExistence type="predicted"/>
<keyword evidence="2" id="KW-0472">Membrane</keyword>
<dbReference type="Proteomes" id="UP001161017">
    <property type="component" value="Unassembled WGS sequence"/>
</dbReference>
<feature type="compositionally biased region" description="Basic and acidic residues" evidence="1">
    <location>
        <begin position="511"/>
        <end position="521"/>
    </location>
</feature>